<sequence>MATSTLHKPLDPLPDLADDEDLQTGPPELPKEQRILLALHFYHKVVSTPQAEPICQIASRFQISRSTLQDRIKGARSKKEYDEERQLLSPAEEASIFLYRYPDLKTKFLSPIDKNRNNTASDPATIAHWFELYITIKQKYNIEDQDTYNIDEKGFMLGVLKKIQDLLQAIGNIDPRVEKLGKAAIYTASFSETQESVNEQLIRASQRNQRRKGNKQEAKEKKALDKIQQAKKKEEAKIYKLISQVRVRARKDNEKKAFTVLGFIRYLFELPEPPIVIPKVPRATAITTRRAYISDASPRTEQPVPERELSPTPVATQGGRIIRKPRRLLE</sequence>
<organism evidence="2 3">
    <name type="scientific">Lepraria neglecta</name>
    <dbReference type="NCBI Taxonomy" id="209136"/>
    <lineage>
        <taxon>Eukaryota</taxon>
        <taxon>Fungi</taxon>
        <taxon>Dikarya</taxon>
        <taxon>Ascomycota</taxon>
        <taxon>Pezizomycotina</taxon>
        <taxon>Lecanoromycetes</taxon>
        <taxon>OSLEUM clade</taxon>
        <taxon>Lecanoromycetidae</taxon>
        <taxon>Lecanorales</taxon>
        <taxon>Lecanorineae</taxon>
        <taxon>Stereocaulaceae</taxon>
        <taxon>Lepraria</taxon>
    </lineage>
</organism>
<keyword evidence="3" id="KW-1185">Reference proteome</keyword>
<dbReference type="AlphaFoldDB" id="A0AAD9Z8Y8"/>
<evidence type="ECO:0000313" key="2">
    <source>
        <dbReference type="EMBL" id="KAK3171967.1"/>
    </source>
</evidence>
<proteinExistence type="predicted"/>
<name>A0AAD9Z8Y8_9LECA</name>
<dbReference type="Proteomes" id="UP001276659">
    <property type="component" value="Unassembled WGS sequence"/>
</dbReference>
<feature type="compositionally biased region" description="Basic residues" evidence="1">
    <location>
        <begin position="321"/>
        <end position="330"/>
    </location>
</feature>
<gene>
    <name evidence="2" type="ORF">OEA41_004051</name>
</gene>
<comment type="caution">
    <text evidence="2">The sequence shown here is derived from an EMBL/GenBank/DDBJ whole genome shotgun (WGS) entry which is preliminary data.</text>
</comment>
<feature type="region of interest" description="Disordered" evidence="1">
    <location>
        <begin position="294"/>
        <end position="330"/>
    </location>
</feature>
<feature type="region of interest" description="Disordered" evidence="1">
    <location>
        <begin position="1"/>
        <end position="28"/>
    </location>
</feature>
<feature type="region of interest" description="Disordered" evidence="1">
    <location>
        <begin position="203"/>
        <end position="225"/>
    </location>
</feature>
<evidence type="ECO:0000256" key="1">
    <source>
        <dbReference type="SAM" id="MobiDB-lite"/>
    </source>
</evidence>
<feature type="compositionally biased region" description="Basic and acidic residues" evidence="1">
    <location>
        <begin position="214"/>
        <end position="225"/>
    </location>
</feature>
<protein>
    <recommendedName>
        <fullName evidence="4">HTH psq-type domain-containing protein</fullName>
    </recommendedName>
</protein>
<dbReference type="EMBL" id="JASNWA010000008">
    <property type="protein sequence ID" value="KAK3171967.1"/>
    <property type="molecule type" value="Genomic_DNA"/>
</dbReference>
<accession>A0AAD9Z8Y8</accession>
<evidence type="ECO:0008006" key="4">
    <source>
        <dbReference type="Google" id="ProtNLM"/>
    </source>
</evidence>
<reference evidence="2" key="1">
    <citation type="submission" date="2022-11" db="EMBL/GenBank/DDBJ databases">
        <title>Chromosomal genome sequence assembly and mating type (MAT) locus characterization of the leprose asexual lichenized fungus Lepraria neglecta (Nyl.) Erichsen.</title>
        <authorList>
            <person name="Allen J.L."/>
            <person name="Pfeffer B."/>
        </authorList>
    </citation>
    <scope>NUCLEOTIDE SEQUENCE</scope>
    <source>
        <strain evidence="2">Allen 5258</strain>
    </source>
</reference>
<evidence type="ECO:0000313" key="3">
    <source>
        <dbReference type="Proteomes" id="UP001276659"/>
    </source>
</evidence>